<accession>A0ABW8T561</accession>
<comment type="caution">
    <text evidence="1">The sequence shown here is derived from an EMBL/GenBank/DDBJ whole genome shotgun (WGS) entry which is preliminary data.</text>
</comment>
<dbReference type="Pfam" id="PF19754">
    <property type="entry name" value="DUF6241"/>
    <property type="match status" value="1"/>
</dbReference>
<sequence>MIKNNLLRILKSTRFKFIVCVLAAFTALFSISFNIGEKLYVRSHSETDKTVFGITQEQPLNINSELIIYDNMKNIASDIMNGIANNETNIKISKEKLDSIRVIVNKMGYNDREYIFNILDRWESGNFNMITDEHNYFYLKLKQ</sequence>
<evidence type="ECO:0000313" key="2">
    <source>
        <dbReference type="Proteomes" id="UP001623591"/>
    </source>
</evidence>
<keyword evidence="2" id="KW-1185">Reference proteome</keyword>
<evidence type="ECO:0000313" key="1">
    <source>
        <dbReference type="EMBL" id="MFL0247701.1"/>
    </source>
</evidence>
<gene>
    <name evidence="1" type="ORF">ACJDUG_12040</name>
</gene>
<dbReference type="RefSeq" id="WP_406770131.1">
    <property type="nucleotide sequence ID" value="NZ_JBJHZZ010000008.1"/>
</dbReference>
<name>A0ABW8T561_9CLOT</name>
<organism evidence="1 2">
    <name type="scientific">Candidatus Clostridium stratigraminis</name>
    <dbReference type="NCBI Taxonomy" id="3381661"/>
    <lineage>
        <taxon>Bacteria</taxon>
        <taxon>Bacillati</taxon>
        <taxon>Bacillota</taxon>
        <taxon>Clostridia</taxon>
        <taxon>Eubacteriales</taxon>
        <taxon>Clostridiaceae</taxon>
        <taxon>Clostridium</taxon>
    </lineage>
</organism>
<dbReference type="Proteomes" id="UP001623591">
    <property type="component" value="Unassembled WGS sequence"/>
</dbReference>
<dbReference type="InterPro" id="IPR046208">
    <property type="entry name" value="DUF6241"/>
</dbReference>
<protein>
    <submittedName>
        <fullName evidence="1">DUF6241 domain-containing protein</fullName>
    </submittedName>
</protein>
<proteinExistence type="predicted"/>
<reference evidence="1 2" key="1">
    <citation type="submission" date="2024-11" db="EMBL/GenBank/DDBJ databases">
        <authorList>
            <person name="Heng Y.C."/>
            <person name="Lim A.C.H."/>
            <person name="Lee J.K.Y."/>
            <person name="Kittelmann S."/>
        </authorList>
    </citation>
    <scope>NUCLEOTIDE SEQUENCE [LARGE SCALE GENOMIC DNA]</scope>
    <source>
        <strain evidence="1 2">WILCCON 0185</strain>
    </source>
</reference>
<dbReference type="EMBL" id="JBJHZZ010000008">
    <property type="protein sequence ID" value="MFL0247701.1"/>
    <property type="molecule type" value="Genomic_DNA"/>
</dbReference>